<proteinExistence type="predicted"/>
<evidence type="ECO:0000313" key="2">
    <source>
        <dbReference type="Proteomes" id="UP000076532"/>
    </source>
</evidence>
<dbReference type="AlphaFoldDB" id="A0A165ZXP2"/>
<name>A0A165ZXP2_9AGAM</name>
<dbReference type="OrthoDB" id="3068749at2759"/>
<gene>
    <name evidence="1" type="ORF">FIBSPDRAFT_195791</name>
</gene>
<sequence>MVSRSLPVWRGQYARYMAANPNSAPLDAPMDSYSPSELEEVVLQRSAVELGWLARVEHPVSTTTIPHAEANRATFHIVEGGRWLLSSIQGSVTVYDLDNPNTPGKLIIPKYARTPILGRVTTNLSVDVLTDTSTLTFNIAIEQGGPGMAWCPVNLLVLDCLLYVQGMRTILHGIHVFGGSRRTGVEPAQNYKLHISHHSLPRVLSGA</sequence>
<keyword evidence="2" id="KW-1185">Reference proteome</keyword>
<accession>A0A165ZXP2</accession>
<dbReference type="EMBL" id="KV417669">
    <property type="protein sequence ID" value="KZP11037.1"/>
    <property type="molecule type" value="Genomic_DNA"/>
</dbReference>
<reference evidence="1 2" key="1">
    <citation type="journal article" date="2016" name="Mol. Biol. Evol.">
        <title>Comparative Genomics of Early-Diverging Mushroom-Forming Fungi Provides Insights into the Origins of Lignocellulose Decay Capabilities.</title>
        <authorList>
            <person name="Nagy L.G."/>
            <person name="Riley R."/>
            <person name="Tritt A."/>
            <person name="Adam C."/>
            <person name="Daum C."/>
            <person name="Floudas D."/>
            <person name="Sun H."/>
            <person name="Yadav J.S."/>
            <person name="Pangilinan J."/>
            <person name="Larsson K.H."/>
            <person name="Matsuura K."/>
            <person name="Barry K."/>
            <person name="Labutti K."/>
            <person name="Kuo R."/>
            <person name="Ohm R.A."/>
            <person name="Bhattacharya S.S."/>
            <person name="Shirouzu T."/>
            <person name="Yoshinaga Y."/>
            <person name="Martin F.M."/>
            <person name="Grigoriev I.V."/>
            <person name="Hibbett D.S."/>
        </authorList>
    </citation>
    <scope>NUCLEOTIDE SEQUENCE [LARGE SCALE GENOMIC DNA]</scope>
    <source>
        <strain evidence="1 2">CBS 109695</strain>
    </source>
</reference>
<protein>
    <submittedName>
        <fullName evidence="1">Uncharacterized protein</fullName>
    </submittedName>
</protein>
<dbReference type="Proteomes" id="UP000076532">
    <property type="component" value="Unassembled WGS sequence"/>
</dbReference>
<organism evidence="1 2">
    <name type="scientific">Athelia psychrophila</name>
    <dbReference type="NCBI Taxonomy" id="1759441"/>
    <lineage>
        <taxon>Eukaryota</taxon>
        <taxon>Fungi</taxon>
        <taxon>Dikarya</taxon>
        <taxon>Basidiomycota</taxon>
        <taxon>Agaricomycotina</taxon>
        <taxon>Agaricomycetes</taxon>
        <taxon>Agaricomycetidae</taxon>
        <taxon>Atheliales</taxon>
        <taxon>Atheliaceae</taxon>
        <taxon>Athelia</taxon>
    </lineage>
</organism>
<evidence type="ECO:0000313" key="1">
    <source>
        <dbReference type="EMBL" id="KZP11037.1"/>
    </source>
</evidence>